<feature type="region of interest" description="Disordered" evidence="1">
    <location>
        <begin position="101"/>
        <end position="130"/>
    </location>
</feature>
<comment type="caution">
    <text evidence="2">The sequence shown here is derived from an EMBL/GenBank/DDBJ whole genome shotgun (WGS) entry which is preliminary data.</text>
</comment>
<dbReference type="Proteomes" id="UP000274822">
    <property type="component" value="Unassembled WGS sequence"/>
</dbReference>
<dbReference type="EMBL" id="RBNJ01010243">
    <property type="protein sequence ID" value="RUS26544.1"/>
    <property type="molecule type" value="Genomic_DNA"/>
</dbReference>
<accession>A0A433Q9Z8</accession>
<proteinExistence type="predicted"/>
<evidence type="ECO:0000313" key="3">
    <source>
        <dbReference type="Proteomes" id="UP000274822"/>
    </source>
</evidence>
<organism evidence="2 3">
    <name type="scientific">Jimgerdemannia flammicorona</name>
    <dbReference type="NCBI Taxonomy" id="994334"/>
    <lineage>
        <taxon>Eukaryota</taxon>
        <taxon>Fungi</taxon>
        <taxon>Fungi incertae sedis</taxon>
        <taxon>Mucoromycota</taxon>
        <taxon>Mucoromycotina</taxon>
        <taxon>Endogonomycetes</taxon>
        <taxon>Endogonales</taxon>
        <taxon>Endogonaceae</taxon>
        <taxon>Jimgerdemannia</taxon>
    </lineage>
</organism>
<name>A0A433Q9Z8_9FUNG</name>
<reference evidence="2 3" key="1">
    <citation type="journal article" date="2018" name="New Phytol.">
        <title>Phylogenomics of Endogonaceae and evolution of mycorrhizas within Mucoromycota.</title>
        <authorList>
            <person name="Chang Y."/>
            <person name="Desiro A."/>
            <person name="Na H."/>
            <person name="Sandor L."/>
            <person name="Lipzen A."/>
            <person name="Clum A."/>
            <person name="Barry K."/>
            <person name="Grigoriev I.V."/>
            <person name="Martin F.M."/>
            <person name="Stajich J.E."/>
            <person name="Smith M.E."/>
            <person name="Bonito G."/>
            <person name="Spatafora J.W."/>
        </authorList>
    </citation>
    <scope>NUCLEOTIDE SEQUENCE [LARGE SCALE GENOMIC DNA]</scope>
    <source>
        <strain evidence="2 3">AD002</strain>
    </source>
</reference>
<evidence type="ECO:0000313" key="2">
    <source>
        <dbReference type="EMBL" id="RUS26544.1"/>
    </source>
</evidence>
<gene>
    <name evidence="2" type="ORF">BC938DRAFT_470629</name>
</gene>
<feature type="compositionally biased region" description="Pro residues" evidence="1">
    <location>
        <begin position="70"/>
        <end position="86"/>
    </location>
</feature>
<protein>
    <submittedName>
        <fullName evidence="2">Uncharacterized protein</fullName>
    </submittedName>
</protein>
<keyword evidence="3" id="KW-1185">Reference proteome</keyword>
<sequence>MFLRPIAGLARKGDTSGLSPMFCIKVRNKEYCPRDLKCSPFVRPTRSSPQLVEYGGGGGRFNNSTLSCSTPPPLPPPPPPLPPPPPTAVILWSLTSAVSYSKTSEEPHRTRQQQGGPQHATHDDGDGRCANPAVHVRGGVGLDYNCHRGRVRALTEPRDTFSRVDRNALKIRIAGGAVQLVGLAGVVFGRVAEGVWAAGAEVFHVRRQIRVRYRQVDEVGRVGHVNAWLVDERVRARPYKG</sequence>
<feature type="region of interest" description="Disordered" evidence="1">
    <location>
        <begin position="47"/>
        <end position="86"/>
    </location>
</feature>
<dbReference type="AlphaFoldDB" id="A0A433Q9Z8"/>
<evidence type="ECO:0000256" key="1">
    <source>
        <dbReference type="SAM" id="MobiDB-lite"/>
    </source>
</evidence>